<sequence length="123" mass="13861">MDKKLGIGQTAKDNLTVRGERWFVRIVRSQRSQTLAQITIQLNDGASRTPPRSPDLNPIKHACNGLEQGVKNHPTPPPILTELWTDLANIWQVIHVERFQKLVETMPRRVAAVTNSTGDPTLY</sequence>
<dbReference type="Proteomes" id="UP000887159">
    <property type="component" value="Unassembled WGS sequence"/>
</dbReference>
<comment type="caution">
    <text evidence="2">The sequence shown here is derived from an EMBL/GenBank/DDBJ whole genome shotgun (WGS) entry which is preliminary data.</text>
</comment>
<reference evidence="2" key="1">
    <citation type="submission" date="2020-08" db="EMBL/GenBank/DDBJ databases">
        <title>Multicomponent nature underlies the extraordinary mechanical properties of spider dragline silk.</title>
        <authorList>
            <person name="Kono N."/>
            <person name="Nakamura H."/>
            <person name="Mori M."/>
            <person name="Yoshida Y."/>
            <person name="Ohtoshi R."/>
            <person name="Malay A.D."/>
            <person name="Moran D.A.P."/>
            <person name="Tomita M."/>
            <person name="Numata K."/>
            <person name="Arakawa K."/>
        </authorList>
    </citation>
    <scope>NUCLEOTIDE SEQUENCE</scope>
</reference>
<dbReference type="AlphaFoldDB" id="A0A8X6S1K2"/>
<keyword evidence="3" id="KW-1185">Reference proteome</keyword>
<organism evidence="2 3">
    <name type="scientific">Trichonephila clavipes</name>
    <name type="common">Golden silk orbweaver</name>
    <name type="synonym">Nephila clavipes</name>
    <dbReference type="NCBI Taxonomy" id="2585209"/>
    <lineage>
        <taxon>Eukaryota</taxon>
        <taxon>Metazoa</taxon>
        <taxon>Ecdysozoa</taxon>
        <taxon>Arthropoda</taxon>
        <taxon>Chelicerata</taxon>
        <taxon>Arachnida</taxon>
        <taxon>Araneae</taxon>
        <taxon>Araneomorphae</taxon>
        <taxon>Entelegynae</taxon>
        <taxon>Araneoidea</taxon>
        <taxon>Nephilidae</taxon>
        <taxon>Trichonephila</taxon>
    </lineage>
</organism>
<dbReference type="GO" id="GO:0003676">
    <property type="term" value="F:nucleic acid binding"/>
    <property type="evidence" value="ECO:0007669"/>
    <property type="project" value="InterPro"/>
</dbReference>
<name>A0A8X6S1K2_TRICX</name>
<evidence type="ECO:0000313" key="2">
    <source>
        <dbReference type="EMBL" id="GFY04096.1"/>
    </source>
</evidence>
<gene>
    <name evidence="2" type="primary">AVEN_101261_1</name>
    <name evidence="2" type="ORF">TNCV_1198741</name>
</gene>
<accession>A0A8X6S1K2</accession>
<dbReference type="Gene3D" id="3.30.420.10">
    <property type="entry name" value="Ribonuclease H-like superfamily/Ribonuclease H"/>
    <property type="match status" value="1"/>
</dbReference>
<feature type="region of interest" description="Disordered" evidence="1">
    <location>
        <begin position="43"/>
        <end position="62"/>
    </location>
</feature>
<proteinExistence type="predicted"/>
<protein>
    <submittedName>
        <fullName evidence="2">DDE_3 domain-containing protein</fullName>
    </submittedName>
</protein>
<evidence type="ECO:0000256" key="1">
    <source>
        <dbReference type="SAM" id="MobiDB-lite"/>
    </source>
</evidence>
<dbReference type="EMBL" id="BMAU01021243">
    <property type="protein sequence ID" value="GFY04096.1"/>
    <property type="molecule type" value="Genomic_DNA"/>
</dbReference>
<dbReference type="InterPro" id="IPR036397">
    <property type="entry name" value="RNaseH_sf"/>
</dbReference>
<evidence type="ECO:0000313" key="3">
    <source>
        <dbReference type="Proteomes" id="UP000887159"/>
    </source>
</evidence>